<dbReference type="PATRIC" id="fig|466.6.peg.1816"/>
<dbReference type="SUPFAM" id="SSF53901">
    <property type="entry name" value="Thiolase-like"/>
    <property type="match status" value="2"/>
</dbReference>
<evidence type="ECO:0000259" key="5">
    <source>
        <dbReference type="Pfam" id="PF02797"/>
    </source>
</evidence>
<dbReference type="EMBL" id="LNYL01000042">
    <property type="protein sequence ID" value="KTD25954.1"/>
    <property type="molecule type" value="Genomic_DNA"/>
</dbReference>
<protein>
    <submittedName>
        <fullName evidence="6">Naringenin-chalcone synthase</fullName>
        <ecNumber evidence="6">2.3.1.74</ecNumber>
    </submittedName>
</protein>
<dbReference type="Gene3D" id="3.40.47.10">
    <property type="match status" value="2"/>
</dbReference>
<keyword evidence="2 6" id="KW-0808">Transferase</keyword>
<accession>A0A0W0W162</accession>
<evidence type="ECO:0000256" key="3">
    <source>
        <dbReference type="PIRSR" id="PIRSR000451-1"/>
    </source>
</evidence>
<dbReference type="STRING" id="466.Lmac_1725"/>
<keyword evidence="7" id="KW-1185">Reference proteome</keyword>
<comment type="caution">
    <text evidence="6">The sequence shown here is derived from an EMBL/GenBank/DDBJ whole genome shotgun (WGS) entry which is preliminary data.</text>
</comment>
<dbReference type="Proteomes" id="UP000054908">
    <property type="component" value="Unassembled WGS sequence"/>
</dbReference>
<dbReference type="OrthoDB" id="9786288at2"/>
<name>A0A0W0W162_9GAMM</name>
<reference evidence="6 7" key="1">
    <citation type="submission" date="2015-11" db="EMBL/GenBank/DDBJ databases">
        <title>Genomic analysis of 38 Legionella species identifies large and diverse effector repertoires.</title>
        <authorList>
            <person name="Burstein D."/>
            <person name="Amaro F."/>
            <person name="Zusman T."/>
            <person name="Lifshitz Z."/>
            <person name="Cohen O."/>
            <person name="Gilbert J.A."/>
            <person name="Pupko T."/>
            <person name="Shuman H.A."/>
            <person name="Segal G."/>
        </authorList>
    </citation>
    <scope>NUCLEOTIDE SEQUENCE [LARGE SCALE GENOMIC DNA]</scope>
    <source>
        <strain evidence="6 7">PX-1-G2-E2</strain>
    </source>
</reference>
<dbReference type="RefSeq" id="WP_058452477.1">
    <property type="nucleotide sequence ID" value="NZ_CAAAIB010000004.1"/>
</dbReference>
<feature type="active site" description="Acyl-thioester intermediate" evidence="3">
    <location>
        <position position="154"/>
    </location>
</feature>
<dbReference type="PANTHER" id="PTHR11877">
    <property type="entry name" value="HYDROXYMETHYLGLUTARYL-COA SYNTHASE"/>
    <property type="match status" value="1"/>
</dbReference>
<dbReference type="Pfam" id="PF02797">
    <property type="entry name" value="Chal_sti_synt_C"/>
    <property type="match status" value="1"/>
</dbReference>
<evidence type="ECO:0000313" key="6">
    <source>
        <dbReference type="EMBL" id="KTD25954.1"/>
    </source>
</evidence>
<evidence type="ECO:0000256" key="1">
    <source>
        <dbReference type="ARBA" id="ARBA00005531"/>
    </source>
</evidence>
<comment type="similarity">
    <text evidence="1">Belongs to the thiolase-like superfamily. Chalcone/stilbene synthases family.</text>
</comment>
<dbReference type="InterPro" id="IPR012328">
    <property type="entry name" value="Chalcone/stilbene_synt_C"/>
</dbReference>
<evidence type="ECO:0000256" key="2">
    <source>
        <dbReference type="ARBA" id="ARBA00022679"/>
    </source>
</evidence>
<evidence type="ECO:0000313" key="7">
    <source>
        <dbReference type="Proteomes" id="UP000054908"/>
    </source>
</evidence>
<feature type="domain" description="Chalcone/stilbene synthase C-terminal" evidence="5">
    <location>
        <begin position="229"/>
        <end position="365"/>
    </location>
</feature>
<proteinExistence type="inferred from homology"/>
<organism evidence="6 7">
    <name type="scientific">Legionella maceachernii</name>
    <dbReference type="NCBI Taxonomy" id="466"/>
    <lineage>
        <taxon>Bacteria</taxon>
        <taxon>Pseudomonadati</taxon>
        <taxon>Pseudomonadota</taxon>
        <taxon>Gammaproteobacteria</taxon>
        <taxon>Legionellales</taxon>
        <taxon>Legionellaceae</taxon>
        <taxon>Legionella</taxon>
    </lineage>
</organism>
<dbReference type="AlphaFoldDB" id="A0A0W0W162"/>
<gene>
    <name evidence="6" type="ORF">Lmac_1725</name>
</gene>
<dbReference type="PANTHER" id="PTHR11877:SF46">
    <property type="entry name" value="TYPE III POLYKETIDE SYNTHASE A"/>
    <property type="match status" value="1"/>
</dbReference>
<sequence length="369" mass="40999">MTTAITAIGTANPAYKYNQKNIADILANLLNLNLAKKRLLKSIYNSSGIESRYSVLADSSETIHQFTFIPNTPAASYPSTSIRMEIYRKNALHLALAAIEDCLINKPHFDRQQITHLVTISCTGMYAPGMDIEIIQTLNLNTNVKRTAIHFMGCYAAFNGIKTADAFCKADKNAKVLVVCVELCTIHLQHKQDLDNLISNAIFADGASCALVEAEPQQGQYFRLETFHCDLLPQSAKEMAWHIGDHGFDMVLTSYVPQAIKSGIAQFANNLITQNKLTPNMIDIYAIHPGGIKILQACEEALAISKQKITYSYEILRHFGNMSSATILFVLKRIWDDIKPHVDHNKTIFSCAFGPGLTLESMLLKIKNS</sequence>
<dbReference type="PIRSF" id="PIRSF000451">
    <property type="entry name" value="PKS_III"/>
    <property type="match status" value="1"/>
</dbReference>
<dbReference type="InterPro" id="IPR011141">
    <property type="entry name" value="Polyketide_synthase_type-III"/>
</dbReference>
<dbReference type="GO" id="GO:0016210">
    <property type="term" value="F:naringenin-chalcone synthase activity"/>
    <property type="evidence" value="ECO:0007669"/>
    <property type="project" value="UniProtKB-EC"/>
</dbReference>
<dbReference type="Pfam" id="PF00195">
    <property type="entry name" value="Chal_sti_synt_N"/>
    <property type="match status" value="1"/>
</dbReference>
<dbReference type="InterPro" id="IPR001099">
    <property type="entry name" value="Chalcone/stilbene_synt_N"/>
</dbReference>
<evidence type="ECO:0000259" key="4">
    <source>
        <dbReference type="Pfam" id="PF00195"/>
    </source>
</evidence>
<dbReference type="GO" id="GO:0030639">
    <property type="term" value="P:polyketide biosynthetic process"/>
    <property type="evidence" value="ECO:0007669"/>
    <property type="project" value="TreeGrafter"/>
</dbReference>
<keyword evidence="6" id="KW-0012">Acyltransferase</keyword>
<feature type="domain" description="Chalcone/stilbene synthase N-terminal" evidence="4">
    <location>
        <begin position="4"/>
        <end position="216"/>
    </location>
</feature>
<dbReference type="EC" id="2.3.1.74" evidence="6"/>
<dbReference type="CDD" id="cd00831">
    <property type="entry name" value="CHS_like"/>
    <property type="match status" value="1"/>
</dbReference>
<dbReference type="InterPro" id="IPR016039">
    <property type="entry name" value="Thiolase-like"/>
</dbReference>